<dbReference type="Pfam" id="PF03972">
    <property type="entry name" value="MmgE_PrpD_N"/>
    <property type="match status" value="1"/>
</dbReference>
<dbReference type="GO" id="GO:0016829">
    <property type="term" value="F:lyase activity"/>
    <property type="evidence" value="ECO:0007669"/>
    <property type="project" value="InterPro"/>
</dbReference>
<dbReference type="Pfam" id="PF19305">
    <property type="entry name" value="MmgE_PrpD_C"/>
    <property type="match status" value="1"/>
</dbReference>
<organism evidence="4 5">
    <name type="scientific">Cohaesibacter marisflavi</name>
    <dbReference type="NCBI Taxonomy" id="655353"/>
    <lineage>
        <taxon>Bacteria</taxon>
        <taxon>Pseudomonadati</taxon>
        <taxon>Pseudomonadota</taxon>
        <taxon>Alphaproteobacteria</taxon>
        <taxon>Hyphomicrobiales</taxon>
        <taxon>Cohaesibacteraceae</taxon>
    </lineage>
</organism>
<dbReference type="InterPro" id="IPR042183">
    <property type="entry name" value="MmgE/PrpD_sf_1"/>
</dbReference>
<dbReference type="InterPro" id="IPR045336">
    <property type="entry name" value="MmgE_PrpD_N"/>
</dbReference>
<evidence type="ECO:0000256" key="1">
    <source>
        <dbReference type="ARBA" id="ARBA00006174"/>
    </source>
</evidence>
<dbReference type="InterPro" id="IPR042188">
    <property type="entry name" value="MmgE/PrpD_sf_2"/>
</dbReference>
<evidence type="ECO:0000259" key="3">
    <source>
        <dbReference type="Pfam" id="PF19305"/>
    </source>
</evidence>
<feature type="domain" description="MmgE/PrpD N-terminal" evidence="2">
    <location>
        <begin position="14"/>
        <end position="248"/>
    </location>
</feature>
<dbReference type="EMBL" id="FOVR01000018">
    <property type="protein sequence ID" value="SFP00579.1"/>
    <property type="molecule type" value="Genomic_DNA"/>
</dbReference>
<dbReference type="InterPro" id="IPR036148">
    <property type="entry name" value="MmgE/PrpD_sf"/>
</dbReference>
<dbReference type="Gene3D" id="1.10.4100.10">
    <property type="entry name" value="2-methylcitrate dehydratase PrpD"/>
    <property type="match status" value="1"/>
</dbReference>
<proteinExistence type="inferred from homology"/>
<gene>
    <name evidence="4" type="ORF">SAMN04488056_1188</name>
</gene>
<reference evidence="4 5" key="1">
    <citation type="submission" date="2016-10" db="EMBL/GenBank/DDBJ databases">
        <authorList>
            <person name="de Groot N.N."/>
        </authorList>
    </citation>
    <scope>NUCLEOTIDE SEQUENCE [LARGE SCALE GENOMIC DNA]</scope>
    <source>
        <strain evidence="4 5">CGMCC 1.9157</strain>
    </source>
</reference>
<dbReference type="InterPro" id="IPR005656">
    <property type="entry name" value="MmgE_PrpD"/>
</dbReference>
<dbReference type="PANTHER" id="PTHR16943">
    <property type="entry name" value="2-METHYLCITRATE DEHYDRATASE-RELATED"/>
    <property type="match status" value="1"/>
</dbReference>
<dbReference type="Proteomes" id="UP000199236">
    <property type="component" value="Unassembled WGS sequence"/>
</dbReference>
<dbReference type="OrthoDB" id="9795089at2"/>
<comment type="similarity">
    <text evidence="1">Belongs to the PrpD family.</text>
</comment>
<dbReference type="PANTHER" id="PTHR16943:SF8">
    <property type="entry name" value="2-METHYLCITRATE DEHYDRATASE"/>
    <property type="match status" value="1"/>
</dbReference>
<dbReference type="InterPro" id="IPR045337">
    <property type="entry name" value="MmgE_PrpD_C"/>
</dbReference>
<name>A0A1I5LTA1_9HYPH</name>
<feature type="domain" description="MmgE/PrpD C-terminal" evidence="3">
    <location>
        <begin position="273"/>
        <end position="426"/>
    </location>
</feature>
<protein>
    <submittedName>
        <fullName evidence="4">2-methylcitrate dehydratase PrpD</fullName>
    </submittedName>
</protein>
<sequence length="454" mass="47283">MSTDQSELNGIVALSVWAAGIEAIDDSALMERASDAMADTLACALAGREDEATRAVAKAAELSHGAGHAALWGMGRSLSMAGAALVNGTAAHALDFDDNFAPSMAHASAVLVPSLLAMASGLEPVAGKHLLTAYIIGIELQARIGHVMHPDHYRAGWHATSTLGTIGAAGACAWLMGAGSEGIAHAMSLAFSQAAGSKLQFGSQAKPTHAGLAARAAVTAAMLAKSGLGAKEAFATGPWSFAELYNGNGKDFDIDGLGMRWALLDTGLMVKRFPCCAASHRALDGIETMINAHGFGLEDIAEISVELPDMLARNLRYDAPKTEAEARFSLSYPVLLMVQKGSLSLFDFTAEALASTPLRTHFEKVRRVAVPMGPEGPNMPNKITVTLADGKILQHVQHDLVGNGSKALNAGQKEAKLSDCLTWAKLSARQAEISSACSALESSKDILTCLAPLA</sequence>
<dbReference type="RefSeq" id="WP_090075371.1">
    <property type="nucleotide sequence ID" value="NZ_FOVR01000018.1"/>
</dbReference>
<accession>A0A1I5LTA1</accession>
<evidence type="ECO:0000313" key="5">
    <source>
        <dbReference type="Proteomes" id="UP000199236"/>
    </source>
</evidence>
<dbReference type="AlphaFoldDB" id="A0A1I5LTA1"/>
<keyword evidence="5" id="KW-1185">Reference proteome</keyword>
<dbReference type="Gene3D" id="3.30.1330.120">
    <property type="entry name" value="2-methylcitrate dehydratase PrpD"/>
    <property type="match status" value="1"/>
</dbReference>
<dbReference type="SUPFAM" id="SSF103378">
    <property type="entry name" value="2-methylcitrate dehydratase PrpD"/>
    <property type="match status" value="1"/>
</dbReference>
<dbReference type="STRING" id="655353.SAMN04488056_1188"/>
<evidence type="ECO:0000313" key="4">
    <source>
        <dbReference type="EMBL" id="SFP00579.1"/>
    </source>
</evidence>
<evidence type="ECO:0000259" key="2">
    <source>
        <dbReference type="Pfam" id="PF03972"/>
    </source>
</evidence>